<gene>
    <name evidence="3" type="ORF">BMR1_02g01800</name>
</gene>
<protein>
    <submittedName>
        <fullName evidence="3">Cyclase-associated protein, putative (CAP)</fullName>
    </submittedName>
</protein>
<organism evidence="3 4">
    <name type="scientific">Babesia microti (strain RI)</name>
    <dbReference type="NCBI Taxonomy" id="1133968"/>
    <lineage>
        <taxon>Eukaryota</taxon>
        <taxon>Sar</taxon>
        <taxon>Alveolata</taxon>
        <taxon>Apicomplexa</taxon>
        <taxon>Aconoidasida</taxon>
        <taxon>Piroplasmida</taxon>
        <taxon>Babesiidae</taxon>
        <taxon>Babesia</taxon>
    </lineage>
</organism>
<dbReference type="InterPro" id="IPR001837">
    <property type="entry name" value="Adenylate_cyclase-assoc_CAP"/>
</dbReference>
<accession>I7J663</accession>
<dbReference type="RefSeq" id="XP_012648126.1">
    <property type="nucleotide sequence ID" value="XM_012792672.1"/>
</dbReference>
<reference evidence="3 4" key="3">
    <citation type="journal article" date="2016" name="Sci. Rep.">
        <title>Genome-wide diversity and gene expression profiling of Babesia microti isolates identify polymorphic genes that mediate host-pathogen interactions.</title>
        <authorList>
            <person name="Silva J.C."/>
            <person name="Cornillot E."/>
            <person name="McCracken C."/>
            <person name="Usmani-Brown S."/>
            <person name="Dwivedi A."/>
            <person name="Ifeonu O.O."/>
            <person name="Crabtree J."/>
            <person name="Gotia H.T."/>
            <person name="Virji A.Z."/>
            <person name="Reynes C."/>
            <person name="Colinge J."/>
            <person name="Kumar V."/>
            <person name="Lawres L."/>
            <person name="Pazzi J.E."/>
            <person name="Pablo J.V."/>
            <person name="Hung C."/>
            <person name="Brancato J."/>
            <person name="Kumari P."/>
            <person name="Orvis J."/>
            <person name="Tretina K."/>
            <person name="Chibucos M."/>
            <person name="Ott S."/>
            <person name="Sadzewicz L."/>
            <person name="Sengamalay N."/>
            <person name="Shetty A.C."/>
            <person name="Su Q."/>
            <person name="Tallon L."/>
            <person name="Fraser C.M."/>
            <person name="Frutos R."/>
            <person name="Molina D.M."/>
            <person name="Krause P.J."/>
            <person name="Ben Mamoun C."/>
        </authorList>
    </citation>
    <scope>NUCLEOTIDE SEQUENCE [LARGE SCALE GENOMIC DNA]</scope>
    <source>
        <strain evidence="3 4">RI</strain>
    </source>
</reference>
<evidence type="ECO:0000259" key="2">
    <source>
        <dbReference type="PROSITE" id="PS51329"/>
    </source>
</evidence>
<dbReference type="Pfam" id="PF08603">
    <property type="entry name" value="CAP_C"/>
    <property type="match status" value="1"/>
</dbReference>
<dbReference type="InterPro" id="IPR017901">
    <property type="entry name" value="C-CAP_CF_C-like"/>
</dbReference>
<reference evidence="3 4" key="2">
    <citation type="journal article" date="2013" name="PLoS ONE">
        <title>Whole genome mapping and re-organization of the nuclear and mitochondrial genomes of Babesia microti isolates.</title>
        <authorList>
            <person name="Cornillot E."/>
            <person name="Dassouli A."/>
            <person name="Garg A."/>
            <person name="Pachikara N."/>
            <person name="Randazzo S."/>
            <person name="Depoix D."/>
            <person name="Carcy B."/>
            <person name="Delbecq S."/>
            <person name="Frutos R."/>
            <person name="Silva J.C."/>
            <person name="Sutton R."/>
            <person name="Krause P.J."/>
            <person name="Mamoun C.B."/>
        </authorList>
    </citation>
    <scope>NUCLEOTIDE SEQUENCE [LARGE SCALE GENOMIC DNA]</scope>
    <source>
        <strain evidence="3 4">RI</strain>
    </source>
</reference>
<proteinExistence type="inferred from homology"/>
<sequence>MGDNRNIVVVEDLYKDISGLKNTTLDLKNFSMSNSAKVVNCSDVTLNLSEKMSKITLLDCHDIIVNSNSLITGIEITSCHNIKIIVTKNLPSLVIDKSDSIITYVPEESAGNLKITTAKSGDLNLVISKPNDSQYELHIPSQFEHTLDETLKNFIHKPSSFY</sequence>
<dbReference type="EMBL" id="FO082872">
    <property type="protein sequence ID" value="CCF73517.1"/>
    <property type="molecule type" value="Genomic_DNA"/>
</dbReference>
<dbReference type="OrthoDB" id="1601at2759"/>
<reference evidence="3 4" key="1">
    <citation type="journal article" date="2012" name="Nucleic Acids Res.">
        <title>Sequencing of the smallest Apicomplexan genome from the human pathogen Babesia microti.</title>
        <authorList>
            <person name="Cornillot E."/>
            <person name="Hadj-Kaddour K."/>
            <person name="Dassouli A."/>
            <person name="Noel B."/>
            <person name="Ranwez V."/>
            <person name="Vacherie B."/>
            <person name="Augagneur Y."/>
            <person name="Bres V."/>
            <person name="Duclos A."/>
            <person name="Randazzo S."/>
            <person name="Carcy B."/>
            <person name="Debierre-Grockiego F."/>
            <person name="Delbecq S."/>
            <person name="Moubri-Menage K."/>
            <person name="Shams-Eldin H."/>
            <person name="Usmani-Brown S."/>
            <person name="Bringaud F."/>
            <person name="Wincker P."/>
            <person name="Vivares C.P."/>
            <person name="Schwarz R.T."/>
            <person name="Schetters T.P."/>
            <person name="Krause P.J."/>
            <person name="Gorenflot A."/>
            <person name="Berry V."/>
            <person name="Barbe V."/>
            <person name="Ben Mamoun C."/>
        </authorList>
    </citation>
    <scope>NUCLEOTIDE SEQUENCE [LARGE SCALE GENOMIC DNA]</scope>
    <source>
        <strain evidence="3 4">RI</strain>
    </source>
</reference>
<dbReference type="GO" id="GO:0003779">
    <property type="term" value="F:actin binding"/>
    <property type="evidence" value="ECO:0007669"/>
    <property type="project" value="InterPro"/>
</dbReference>
<name>I7J663_BABMR</name>
<dbReference type="GeneID" id="24424143"/>
<dbReference type="GO" id="GO:0005737">
    <property type="term" value="C:cytoplasm"/>
    <property type="evidence" value="ECO:0007669"/>
    <property type="project" value="TreeGrafter"/>
</dbReference>
<dbReference type="SUPFAM" id="SSF69340">
    <property type="entry name" value="C-terminal domain of adenylylcyclase associated protein"/>
    <property type="match status" value="1"/>
</dbReference>
<dbReference type="PANTHER" id="PTHR10652:SF0">
    <property type="entry name" value="ADENYLYL CYCLASE-ASSOCIATED PROTEIN"/>
    <property type="match status" value="1"/>
</dbReference>
<evidence type="ECO:0000256" key="1">
    <source>
        <dbReference type="ARBA" id="ARBA00007659"/>
    </source>
</evidence>
<dbReference type="InterPro" id="IPR016098">
    <property type="entry name" value="CAP/MinC_C"/>
</dbReference>
<dbReference type="PANTHER" id="PTHR10652">
    <property type="entry name" value="ADENYLYL CYCLASE-ASSOCIATED PROTEIN"/>
    <property type="match status" value="1"/>
</dbReference>
<dbReference type="AlphaFoldDB" id="I7J663"/>
<dbReference type="PROSITE" id="PS51329">
    <property type="entry name" value="C_CAP_COFACTOR_C"/>
    <property type="match status" value="1"/>
</dbReference>
<dbReference type="GO" id="GO:0007015">
    <property type="term" value="P:actin filament organization"/>
    <property type="evidence" value="ECO:0007669"/>
    <property type="project" value="TreeGrafter"/>
</dbReference>
<comment type="similarity">
    <text evidence="1">Belongs to the CAP family.</text>
</comment>
<dbReference type="InterPro" id="IPR013912">
    <property type="entry name" value="Adenylate_cyclase-assoc_CAP_C"/>
</dbReference>
<dbReference type="GO" id="GO:0008179">
    <property type="term" value="F:adenylate cyclase binding"/>
    <property type="evidence" value="ECO:0007669"/>
    <property type="project" value="TreeGrafter"/>
</dbReference>
<feature type="domain" description="C-CAP/cofactor C-like" evidence="2">
    <location>
        <begin position="1"/>
        <end position="153"/>
    </location>
</feature>
<evidence type="ECO:0000313" key="3">
    <source>
        <dbReference type="EMBL" id="CCF73517.1"/>
    </source>
</evidence>
<dbReference type="VEuPathDB" id="PiroplasmaDB:BMR1_02g01800"/>
<dbReference type="InterPro" id="IPR036223">
    <property type="entry name" value="CAP_C_sf"/>
</dbReference>
<dbReference type="Proteomes" id="UP000002899">
    <property type="component" value="Chromosome II"/>
</dbReference>
<dbReference type="KEGG" id="bmic:BMR1_02g01800"/>
<dbReference type="Gene3D" id="2.160.20.70">
    <property type="match status" value="1"/>
</dbReference>
<dbReference type="GO" id="GO:0019933">
    <property type="term" value="P:cAMP-mediated signaling"/>
    <property type="evidence" value="ECO:0007669"/>
    <property type="project" value="TreeGrafter"/>
</dbReference>
<keyword evidence="4" id="KW-1185">Reference proteome</keyword>
<evidence type="ECO:0000313" key="4">
    <source>
        <dbReference type="Proteomes" id="UP000002899"/>
    </source>
</evidence>